<dbReference type="InterPro" id="IPR039561">
    <property type="entry name" value="Peptidase_M15C"/>
</dbReference>
<feature type="domain" description="CwlT-like lysozyme" evidence="4">
    <location>
        <begin position="245"/>
        <end position="396"/>
    </location>
</feature>
<sequence length="571" mass="63537">MSLLSDSYKKQKLTKEEAMIYDLMKPKNRRTFLKMSDRKRKKVVKQIIKKLERKHVDVSELMKAEDMADNLKKKYAMMNEEKKMTSNAKGTVTAKTDELFTKNSGGISGASGKSRLVNEGFEEMRKVAAQQADKMMEAESRYEKKEKRSIEEAQREYLSRMSAATADAAGKAVQSSTSRKLAASAGNVISQIAAAAASMVMAIIPIMLPVILIIVVLVVILTIIFGSVALNEEQTDEYGTYEVSATVLQYRDKILNELKKYGKEEYIDLMLAVVQQESGGTGNDIFRASESLGLKPGTISVDESISQGVKIMCKNMTDKRVNVSSTGDIAHIRVALQAYNYGGGYITYINDGKDGSWTQENALSYQKKMASQTRTGSSAKILGPYAYGDAYYTDHVLRYYSPAGSSKTSAEVKGINVTERLKWLFPEGIPTTETAARSYMQTISVPIYTQAGQKSSMNITVHKKLVNAYRQAFEGMYKIRFPVDAGTTAAYCWRQMASNATKQSYHSYGSCIDINWNSNPATYTGGSYNPGHDPMSITSDVVKIWADAGFFWGGAWDGYFRDYMHFTYTNN</sequence>
<feature type="transmembrane region" description="Helical" evidence="2">
    <location>
        <begin position="210"/>
        <end position="230"/>
    </location>
</feature>
<dbReference type="Proteomes" id="UP000597877">
    <property type="component" value="Unassembled WGS sequence"/>
</dbReference>
<evidence type="ECO:0000259" key="3">
    <source>
        <dbReference type="Pfam" id="PF13539"/>
    </source>
</evidence>
<evidence type="ECO:0000313" key="6">
    <source>
        <dbReference type="Proteomes" id="UP000597877"/>
    </source>
</evidence>
<dbReference type="SUPFAM" id="SSF55166">
    <property type="entry name" value="Hedgehog/DD-peptidase"/>
    <property type="match status" value="1"/>
</dbReference>
<dbReference type="InterPro" id="IPR009045">
    <property type="entry name" value="Zn_M74/Hedgehog-like"/>
</dbReference>
<keyword evidence="2" id="KW-1133">Transmembrane helix</keyword>
<dbReference type="InterPro" id="IPR047194">
    <property type="entry name" value="CwlT-like_lysozyme"/>
</dbReference>
<comment type="caution">
    <text evidence="5">The sequence shown here is derived from an EMBL/GenBank/DDBJ whole genome shotgun (WGS) entry which is preliminary data.</text>
</comment>
<proteinExistence type="predicted"/>
<keyword evidence="2" id="KW-0472">Membrane</keyword>
<evidence type="ECO:0000256" key="1">
    <source>
        <dbReference type="SAM" id="Coils"/>
    </source>
</evidence>
<evidence type="ECO:0000259" key="4">
    <source>
        <dbReference type="Pfam" id="PF13702"/>
    </source>
</evidence>
<evidence type="ECO:0000313" key="5">
    <source>
        <dbReference type="EMBL" id="MBC5666721.1"/>
    </source>
</evidence>
<dbReference type="Pfam" id="PF13539">
    <property type="entry name" value="Peptidase_M15_4"/>
    <property type="match status" value="1"/>
</dbReference>
<protein>
    <submittedName>
        <fullName evidence="5">Lysozyme family protein</fullName>
    </submittedName>
</protein>
<organism evidence="5 6">
    <name type="scientific">Eubacterium segne</name>
    <dbReference type="NCBI Taxonomy" id="2763045"/>
    <lineage>
        <taxon>Bacteria</taxon>
        <taxon>Bacillati</taxon>
        <taxon>Bacillota</taxon>
        <taxon>Clostridia</taxon>
        <taxon>Eubacteriales</taxon>
        <taxon>Eubacteriaceae</taxon>
        <taxon>Eubacterium</taxon>
    </lineage>
</organism>
<dbReference type="RefSeq" id="WP_186839864.1">
    <property type="nucleotide sequence ID" value="NZ_JACOOZ010000001.1"/>
</dbReference>
<dbReference type="EMBL" id="JACOOZ010000001">
    <property type="protein sequence ID" value="MBC5666721.1"/>
    <property type="molecule type" value="Genomic_DNA"/>
</dbReference>
<reference evidence="5 6" key="1">
    <citation type="submission" date="2020-08" db="EMBL/GenBank/DDBJ databases">
        <title>Genome public.</title>
        <authorList>
            <person name="Liu C."/>
            <person name="Sun Q."/>
        </authorList>
    </citation>
    <scope>NUCLEOTIDE SEQUENCE [LARGE SCALE GENOMIC DNA]</scope>
    <source>
        <strain evidence="5 6">BX4</strain>
    </source>
</reference>
<feature type="domain" description="Peptidase M15C" evidence="3">
    <location>
        <begin position="499"/>
        <end position="568"/>
    </location>
</feature>
<dbReference type="CDD" id="cd16891">
    <property type="entry name" value="CwlT-like"/>
    <property type="match status" value="1"/>
</dbReference>
<dbReference type="Gene3D" id="1.10.530.10">
    <property type="match status" value="1"/>
</dbReference>
<accession>A0ABR7EZG7</accession>
<dbReference type="Gene3D" id="3.30.1380.10">
    <property type="match status" value="1"/>
</dbReference>
<keyword evidence="2" id="KW-0812">Transmembrane</keyword>
<feature type="coiled-coil region" evidence="1">
    <location>
        <begin position="61"/>
        <end position="88"/>
    </location>
</feature>
<evidence type="ECO:0000256" key="2">
    <source>
        <dbReference type="SAM" id="Phobius"/>
    </source>
</evidence>
<gene>
    <name evidence="5" type="ORF">H8S00_01755</name>
</gene>
<keyword evidence="1" id="KW-0175">Coiled coil</keyword>
<keyword evidence="6" id="KW-1185">Reference proteome</keyword>
<dbReference type="Pfam" id="PF13702">
    <property type="entry name" value="Lysozyme_like"/>
    <property type="match status" value="1"/>
</dbReference>
<name>A0ABR7EZG7_9FIRM</name>